<dbReference type="Pfam" id="PF03283">
    <property type="entry name" value="PAE"/>
    <property type="match status" value="1"/>
</dbReference>
<keyword evidence="6" id="KW-0964">Secreted</keyword>
<dbReference type="AlphaFoldDB" id="A0A834GRA6"/>
<dbReference type="InterPro" id="IPR004963">
    <property type="entry name" value="PAE/NOTUM"/>
</dbReference>
<organism evidence="7 8">
    <name type="scientific">Rhododendron simsii</name>
    <name type="common">Sims's rhododendron</name>
    <dbReference type="NCBI Taxonomy" id="118357"/>
    <lineage>
        <taxon>Eukaryota</taxon>
        <taxon>Viridiplantae</taxon>
        <taxon>Streptophyta</taxon>
        <taxon>Embryophyta</taxon>
        <taxon>Tracheophyta</taxon>
        <taxon>Spermatophyta</taxon>
        <taxon>Magnoliopsida</taxon>
        <taxon>eudicotyledons</taxon>
        <taxon>Gunneridae</taxon>
        <taxon>Pentapetalae</taxon>
        <taxon>asterids</taxon>
        <taxon>Ericales</taxon>
        <taxon>Ericaceae</taxon>
        <taxon>Ericoideae</taxon>
        <taxon>Rhodoreae</taxon>
        <taxon>Rhododendron</taxon>
    </lineage>
</organism>
<evidence type="ECO:0000313" key="8">
    <source>
        <dbReference type="Proteomes" id="UP000626092"/>
    </source>
</evidence>
<evidence type="ECO:0000256" key="1">
    <source>
        <dbReference type="ARBA" id="ARBA00003534"/>
    </source>
</evidence>
<dbReference type="EMBL" id="WJXA01000007">
    <property type="protein sequence ID" value="KAF7139015.1"/>
    <property type="molecule type" value="Genomic_DNA"/>
</dbReference>
<feature type="signal peptide" evidence="6">
    <location>
        <begin position="1"/>
        <end position="24"/>
    </location>
</feature>
<keyword evidence="6" id="KW-0378">Hydrolase</keyword>
<name>A0A834GRA6_RHOSS</name>
<comment type="similarity">
    <text evidence="3 6">Belongs to the pectinacetylesterase family.</text>
</comment>
<evidence type="ECO:0000256" key="5">
    <source>
        <dbReference type="ARBA" id="ARBA00023316"/>
    </source>
</evidence>
<keyword evidence="5 6" id="KW-0961">Cell wall biogenesis/degradation</keyword>
<dbReference type="Proteomes" id="UP000626092">
    <property type="component" value="Unassembled WGS sequence"/>
</dbReference>
<evidence type="ECO:0000256" key="2">
    <source>
        <dbReference type="ARBA" id="ARBA00004191"/>
    </source>
</evidence>
<feature type="chain" id="PRO_5033095785" description="Pectin acetylesterase" evidence="6">
    <location>
        <begin position="25"/>
        <end position="501"/>
    </location>
</feature>
<comment type="subcellular location">
    <subcellularLocation>
        <location evidence="2 6">Secreted</location>
        <location evidence="2 6">Cell wall</location>
    </subcellularLocation>
</comment>
<dbReference type="OrthoDB" id="2015280at2759"/>
<evidence type="ECO:0000256" key="4">
    <source>
        <dbReference type="ARBA" id="ARBA00022512"/>
    </source>
</evidence>
<gene>
    <name evidence="7" type="ORF">RHSIM_Rhsim07G0141400</name>
</gene>
<protein>
    <recommendedName>
        <fullName evidence="6">Pectin acetylesterase</fullName>
        <ecNumber evidence="6">3.1.1.-</ecNumber>
    </recommendedName>
</protein>
<dbReference type="EC" id="3.1.1.-" evidence="6"/>
<comment type="function">
    <text evidence="1 6">Hydrolyzes acetyl esters in homogalacturonan regions of pectin. In type I primary cell wall, galacturonic acid residues of pectin can be acetylated at the O-2 and O-3 positions. Decreasing the degree of acetylation of pectin gels in vitro alters their physical properties.</text>
</comment>
<dbReference type="GO" id="GO:0009505">
    <property type="term" value="C:plant-type cell wall"/>
    <property type="evidence" value="ECO:0007669"/>
    <property type="project" value="TreeGrafter"/>
</dbReference>
<evidence type="ECO:0000256" key="3">
    <source>
        <dbReference type="ARBA" id="ARBA00005784"/>
    </source>
</evidence>
<evidence type="ECO:0000256" key="6">
    <source>
        <dbReference type="RuleBase" id="RU363114"/>
    </source>
</evidence>
<keyword evidence="6" id="KW-0732">Signal</keyword>
<dbReference type="PANTHER" id="PTHR21562">
    <property type="entry name" value="NOTUM-RELATED"/>
    <property type="match status" value="1"/>
</dbReference>
<accession>A0A834GRA6</accession>
<proteinExistence type="inferred from homology"/>
<comment type="caution">
    <text evidence="7">The sequence shown here is derived from an EMBL/GenBank/DDBJ whole genome shotgun (WGS) entry which is preliminary data.</text>
</comment>
<sequence>MSNIRLGQWLCALVGVLLLVKTQGINVGITYVQNAVAKGAVCLDGSPPAYHLDKGFGTGINNWLVHIEGGGWCNNVTTCLARKNTRLGSSKQMATELVFSGILSSGQKFNPDFYNWNRIKVRYCDGASFTGDVEAVNPTTNLHFRGARIFVAVIEDLLAKGMKNAENAMLSGCSAGGLTSILHCDNFRALVPMGTKVKCLSDAGYFINTKDVSGALHIEGFYNEVGSAKNLPLSCTSNKRPGLCFFPQNMAQQIRTPLFIVNAAYDSWQIKNILAPGVADPHGTWHNCKLDITKCSSTQIQTMQEFRLAFLSALTGLGRSSSRGMFINSCYAHCQTEMQETWLRADSPVLGGVTIAKAVGDCHGCLSSTMRRLRLPRERVHSLANISDLPRPSSQSRGQPLKAALLINYDPTGPSRLLSTMSMNTTKPAGEGAIVTQTAAFLLVALYDGSIGSASRAMVVVDQLAWQLGALGHMSITRCKPGLSGKLFKTRLAENLINVRI</sequence>
<dbReference type="PANTHER" id="PTHR21562:SF93">
    <property type="entry name" value="PECTIN ACETYLESTERASE 8"/>
    <property type="match status" value="1"/>
</dbReference>
<reference evidence="7" key="1">
    <citation type="submission" date="2019-11" db="EMBL/GenBank/DDBJ databases">
        <authorList>
            <person name="Liu Y."/>
            <person name="Hou J."/>
            <person name="Li T.-Q."/>
            <person name="Guan C.-H."/>
            <person name="Wu X."/>
            <person name="Wu H.-Z."/>
            <person name="Ling F."/>
            <person name="Zhang R."/>
            <person name="Shi X.-G."/>
            <person name="Ren J.-P."/>
            <person name="Chen E.-F."/>
            <person name="Sun J.-M."/>
        </authorList>
    </citation>
    <scope>NUCLEOTIDE SEQUENCE</scope>
    <source>
        <strain evidence="7">Adult_tree_wgs_1</strain>
        <tissue evidence="7">Leaves</tissue>
    </source>
</reference>
<keyword evidence="8" id="KW-1185">Reference proteome</keyword>
<dbReference type="GO" id="GO:0052793">
    <property type="term" value="F:pectin acetylesterase activity"/>
    <property type="evidence" value="ECO:0007669"/>
    <property type="project" value="TreeGrafter"/>
</dbReference>
<dbReference type="GO" id="GO:0071555">
    <property type="term" value="P:cell wall organization"/>
    <property type="evidence" value="ECO:0007669"/>
    <property type="project" value="UniProtKB-KW"/>
</dbReference>
<evidence type="ECO:0000313" key="7">
    <source>
        <dbReference type="EMBL" id="KAF7139015.1"/>
    </source>
</evidence>
<keyword evidence="4 6" id="KW-0134">Cell wall</keyword>